<proteinExistence type="predicted"/>
<dbReference type="AlphaFoldDB" id="A0A7C4QPW9"/>
<organism evidence="3">
    <name type="scientific">Schlesneria paludicola</name>
    <dbReference type="NCBI Taxonomy" id="360056"/>
    <lineage>
        <taxon>Bacteria</taxon>
        <taxon>Pseudomonadati</taxon>
        <taxon>Planctomycetota</taxon>
        <taxon>Planctomycetia</taxon>
        <taxon>Planctomycetales</taxon>
        <taxon>Planctomycetaceae</taxon>
        <taxon>Schlesneria</taxon>
    </lineage>
</organism>
<dbReference type="EMBL" id="DSVQ01000015">
    <property type="protein sequence ID" value="HGT39864.1"/>
    <property type="molecule type" value="Genomic_DNA"/>
</dbReference>
<feature type="region of interest" description="Disordered" evidence="1">
    <location>
        <begin position="129"/>
        <end position="149"/>
    </location>
</feature>
<evidence type="ECO:0000256" key="2">
    <source>
        <dbReference type="SAM" id="SignalP"/>
    </source>
</evidence>
<gene>
    <name evidence="3" type="ORF">ENS64_11485</name>
</gene>
<feature type="signal peptide" evidence="2">
    <location>
        <begin position="1"/>
        <end position="23"/>
    </location>
</feature>
<dbReference type="PROSITE" id="PS51257">
    <property type="entry name" value="PROKAR_LIPOPROTEIN"/>
    <property type="match status" value="1"/>
</dbReference>
<reference evidence="3" key="1">
    <citation type="journal article" date="2020" name="mSystems">
        <title>Genome- and Community-Level Interaction Insights into Carbon Utilization and Element Cycling Functions of Hydrothermarchaeota in Hydrothermal Sediment.</title>
        <authorList>
            <person name="Zhou Z."/>
            <person name="Liu Y."/>
            <person name="Xu W."/>
            <person name="Pan J."/>
            <person name="Luo Z.H."/>
            <person name="Li M."/>
        </authorList>
    </citation>
    <scope>NUCLEOTIDE SEQUENCE [LARGE SCALE GENOMIC DNA]</scope>
    <source>
        <strain evidence="3">SpSt-508</strain>
    </source>
</reference>
<name>A0A7C4QPW9_9PLAN</name>
<sequence>MPAWFRAALAAAAVLGWGACLSAQPSAESRIRVVVSGAQGVRDDIKYILELAPGNLKKQAKTVDEILEGFQQGVDPRQPMAVDFVFSANELLYQPIFPIEAFEGRNGFLANLNAFGWKVQGPVNGLYTITEPPRQAPRGTKKTAAPKTSATPAKPFFMRYVHGHAFLASRQTDLPANVADPSVELKKLVGTADVVAEIKNDAATLPARLAAFKEFRKQIEAALKYKRGEAEADFALRKLSTEQTFNELERFLIETQRLEVSWTTDPASKTGRGALRLEALPKTSLEHSVEQLVQRPSYFAHVKLHEDKPVLALKVNFAIDELRSQHARDLYAALRPVLKLRYDERPALTAAGKAAAKEASDKLLDLFESARTIQVLDGFIDLHVSGEQHTGVCGIRCVEGDKVVDLLGYLPKIREGWDVQTHVEEHGGVKIHKVHIAPHRHEEFHALFAGEPVVYIGTSADAVWGAAGVGALDELKAAIDQASQPPPDTVDPEFFRLKINFGPLVDVVSIFRAKEPKQPAEDKEAQEAAEQLEKQLAKLKKFAKDSFGACEVPLEAALKREGNAVVGTMTVQECVLRFVGSAAADWAAENLQ</sequence>
<accession>A0A7C4QPW9</accession>
<protein>
    <submittedName>
        <fullName evidence="3">Uncharacterized protein</fullName>
    </submittedName>
</protein>
<feature type="chain" id="PRO_5028414585" evidence="2">
    <location>
        <begin position="24"/>
        <end position="592"/>
    </location>
</feature>
<comment type="caution">
    <text evidence="3">The sequence shown here is derived from an EMBL/GenBank/DDBJ whole genome shotgun (WGS) entry which is preliminary data.</text>
</comment>
<keyword evidence="2" id="KW-0732">Signal</keyword>
<evidence type="ECO:0000256" key="1">
    <source>
        <dbReference type="SAM" id="MobiDB-lite"/>
    </source>
</evidence>
<evidence type="ECO:0000313" key="3">
    <source>
        <dbReference type="EMBL" id="HGT39864.1"/>
    </source>
</evidence>